<dbReference type="SMART" id="SM00487">
    <property type="entry name" value="DEXDc"/>
    <property type="match status" value="1"/>
</dbReference>
<reference evidence="12 13" key="1">
    <citation type="submission" date="2022-07" db="EMBL/GenBank/DDBJ databases">
        <title>Genome-wide signatures of adaptation to extreme environments.</title>
        <authorList>
            <person name="Cho C.H."/>
            <person name="Yoon H.S."/>
        </authorList>
    </citation>
    <scope>NUCLEOTIDE SEQUENCE [LARGE SCALE GENOMIC DNA]</scope>
    <source>
        <strain evidence="12 13">108.79 E11</strain>
    </source>
</reference>
<evidence type="ECO:0000259" key="10">
    <source>
        <dbReference type="PROSITE" id="PS51192"/>
    </source>
</evidence>
<dbReference type="Proteomes" id="UP001300502">
    <property type="component" value="Unassembled WGS sequence"/>
</dbReference>
<keyword evidence="6" id="KW-0067">ATP-binding</keyword>
<feature type="compositionally biased region" description="Basic and acidic residues" evidence="9">
    <location>
        <begin position="9"/>
        <end position="24"/>
    </location>
</feature>
<dbReference type="InterPro" id="IPR000330">
    <property type="entry name" value="SNF2_N"/>
</dbReference>
<protein>
    <submittedName>
        <fullName evidence="12">Uncharacterized protein</fullName>
    </submittedName>
</protein>
<evidence type="ECO:0000256" key="2">
    <source>
        <dbReference type="ARBA" id="ARBA00007025"/>
    </source>
</evidence>
<evidence type="ECO:0000313" key="12">
    <source>
        <dbReference type="EMBL" id="KAK4527712.1"/>
    </source>
</evidence>
<accession>A0AAV9IJT1</accession>
<sequence length="694" mass="79758">MGQGLVAGEAHKMPSEEQDKMEWSGDKYRDLEALLDKTFVYTKFVTERLKQGVLEESSVHNIQDPQANDKVSEPTQAQNGKRKQKSNEKNSGTKKLRSLVREAELAGKEVNRVEALNPQTKQPALVTGTVLRDYQLAGVEWIISLYENGLNGILADEMGLGKTIQAIAFLCHLKQMGIHGPFLIVGPLSVLNNWQEEFSRFCPAVGTLLYHGSKEERTALRKRYFPSKNNNAPVPVVITSYEMIMRDKKYLSKLQWKYLIVDEGHRIKNMNCQLLRELKSYYSSNRLLITGTPLQNDLSELWSLLNFLLPEVFDNLESFKSWFDFGDDLEKGALELEYRDAIVSKLHRILRPFILRRMKTDVRIELPKKTEIYLYTGLSERQNQLYQAICNGQLFQTLKSSGNSVQKRLQGLQNVLMQLRKCCNHPYLFEEPDENFDEKEKCWKTTEDLVTCAGKLQLLDRLLPKLKKYGHQILLYSQMTRMLDILEDYLCLRGYIYCRIDGSTCFEDRQNMIRSFNSPGSDIFIFLLSTRAGGLGINLVAADTVIFYDSDFNPQVDLQAMDRCHRIGQKREVHVYRLVSVGTMEELLLFKANNKRKLEKLVVASGKFRDWNLLEELSSWNGESDPSQWLHRQNLDGTKTIQHLQQVLSSQPADRELGKCATVSEEDLEQLVGQRSCEKTSGNGFQIFHDDSTL</sequence>
<keyword evidence="4" id="KW-0378">Hydrolase</keyword>
<keyword evidence="13" id="KW-1185">Reference proteome</keyword>
<dbReference type="Pfam" id="PF00176">
    <property type="entry name" value="SNF2-rel_dom"/>
    <property type="match status" value="1"/>
</dbReference>
<gene>
    <name evidence="12" type="ORF">GAYE_SCF43G5639</name>
</gene>
<dbReference type="EMBL" id="JANCYU010000055">
    <property type="protein sequence ID" value="KAK4527712.1"/>
    <property type="molecule type" value="Genomic_DNA"/>
</dbReference>
<dbReference type="FunFam" id="3.40.50.10810:FF:000015">
    <property type="entry name" value="lymphoid-specific helicase isoform X1"/>
    <property type="match status" value="1"/>
</dbReference>
<dbReference type="InterPro" id="IPR049730">
    <property type="entry name" value="SNF2/RAD54-like_C"/>
</dbReference>
<dbReference type="SMART" id="SM00490">
    <property type="entry name" value="HELICc"/>
    <property type="match status" value="1"/>
</dbReference>
<dbReference type="Pfam" id="PF00271">
    <property type="entry name" value="Helicase_C"/>
    <property type="match status" value="1"/>
</dbReference>
<organism evidence="12 13">
    <name type="scientific">Galdieria yellowstonensis</name>
    <dbReference type="NCBI Taxonomy" id="3028027"/>
    <lineage>
        <taxon>Eukaryota</taxon>
        <taxon>Rhodophyta</taxon>
        <taxon>Bangiophyceae</taxon>
        <taxon>Galdieriales</taxon>
        <taxon>Galdieriaceae</taxon>
        <taxon>Galdieria</taxon>
    </lineage>
</organism>
<dbReference type="PANTHER" id="PTHR10799">
    <property type="entry name" value="SNF2/RAD54 HELICASE FAMILY"/>
    <property type="match status" value="1"/>
</dbReference>
<keyword evidence="3" id="KW-0547">Nucleotide-binding</keyword>
<comment type="similarity">
    <text evidence="2">Belongs to the SNF2/RAD54 helicase family.</text>
</comment>
<evidence type="ECO:0000256" key="3">
    <source>
        <dbReference type="ARBA" id="ARBA00022741"/>
    </source>
</evidence>
<dbReference type="CDD" id="cd18793">
    <property type="entry name" value="SF2_C_SNF"/>
    <property type="match status" value="1"/>
</dbReference>
<dbReference type="Gene3D" id="3.40.50.300">
    <property type="entry name" value="P-loop containing nucleotide triphosphate hydrolases"/>
    <property type="match status" value="1"/>
</dbReference>
<dbReference type="AlphaFoldDB" id="A0AAV9IJT1"/>
<proteinExistence type="inferred from homology"/>
<dbReference type="InterPro" id="IPR027417">
    <property type="entry name" value="P-loop_NTPase"/>
</dbReference>
<evidence type="ECO:0000256" key="4">
    <source>
        <dbReference type="ARBA" id="ARBA00022801"/>
    </source>
</evidence>
<evidence type="ECO:0000259" key="11">
    <source>
        <dbReference type="PROSITE" id="PS51194"/>
    </source>
</evidence>
<keyword evidence="5" id="KW-0347">Helicase</keyword>
<dbReference type="InterPro" id="IPR001650">
    <property type="entry name" value="Helicase_C-like"/>
</dbReference>
<comment type="subcellular location">
    <subcellularLocation>
        <location evidence="1">Nucleus</location>
    </subcellularLocation>
</comment>
<dbReference type="GO" id="GO:0004386">
    <property type="term" value="F:helicase activity"/>
    <property type="evidence" value="ECO:0007669"/>
    <property type="project" value="UniProtKB-KW"/>
</dbReference>
<evidence type="ECO:0000256" key="8">
    <source>
        <dbReference type="ARBA" id="ARBA00023242"/>
    </source>
</evidence>
<feature type="domain" description="Helicase C-terminal" evidence="11">
    <location>
        <begin position="458"/>
        <end position="625"/>
    </location>
</feature>
<evidence type="ECO:0000256" key="6">
    <source>
        <dbReference type="ARBA" id="ARBA00022840"/>
    </source>
</evidence>
<feature type="domain" description="Helicase ATP-binding" evidence="10">
    <location>
        <begin position="143"/>
        <end position="311"/>
    </location>
</feature>
<evidence type="ECO:0000256" key="7">
    <source>
        <dbReference type="ARBA" id="ARBA00023054"/>
    </source>
</evidence>
<dbReference type="InterPro" id="IPR038718">
    <property type="entry name" value="SNF2-like_sf"/>
</dbReference>
<evidence type="ECO:0000256" key="9">
    <source>
        <dbReference type="SAM" id="MobiDB-lite"/>
    </source>
</evidence>
<dbReference type="SUPFAM" id="SSF52540">
    <property type="entry name" value="P-loop containing nucleoside triphosphate hydrolases"/>
    <property type="match status" value="2"/>
</dbReference>
<evidence type="ECO:0000256" key="1">
    <source>
        <dbReference type="ARBA" id="ARBA00004123"/>
    </source>
</evidence>
<dbReference type="PROSITE" id="PS51194">
    <property type="entry name" value="HELICASE_CTER"/>
    <property type="match status" value="1"/>
</dbReference>
<dbReference type="GO" id="GO:0016787">
    <property type="term" value="F:hydrolase activity"/>
    <property type="evidence" value="ECO:0007669"/>
    <property type="project" value="UniProtKB-KW"/>
</dbReference>
<evidence type="ECO:0000256" key="5">
    <source>
        <dbReference type="ARBA" id="ARBA00022806"/>
    </source>
</evidence>
<keyword evidence="8" id="KW-0539">Nucleus</keyword>
<dbReference type="InterPro" id="IPR014001">
    <property type="entry name" value="Helicase_ATP-bd"/>
</dbReference>
<dbReference type="PROSITE" id="PS51192">
    <property type="entry name" value="HELICASE_ATP_BIND_1"/>
    <property type="match status" value="1"/>
</dbReference>
<evidence type="ECO:0000313" key="13">
    <source>
        <dbReference type="Proteomes" id="UP001300502"/>
    </source>
</evidence>
<feature type="region of interest" description="Disordered" evidence="9">
    <location>
        <begin position="1"/>
        <end position="24"/>
    </location>
</feature>
<dbReference type="GO" id="GO:0005634">
    <property type="term" value="C:nucleus"/>
    <property type="evidence" value="ECO:0007669"/>
    <property type="project" value="UniProtKB-SubCell"/>
</dbReference>
<name>A0AAV9IJT1_9RHOD</name>
<keyword evidence="7" id="KW-0175">Coiled coil</keyword>
<dbReference type="Gene3D" id="3.40.50.10810">
    <property type="entry name" value="Tandem AAA-ATPase domain"/>
    <property type="match status" value="1"/>
</dbReference>
<feature type="region of interest" description="Disordered" evidence="9">
    <location>
        <begin position="59"/>
        <end position="97"/>
    </location>
</feature>
<comment type="caution">
    <text evidence="12">The sequence shown here is derived from an EMBL/GenBank/DDBJ whole genome shotgun (WGS) entry which is preliminary data.</text>
</comment>
<dbReference type="GO" id="GO:0005524">
    <property type="term" value="F:ATP binding"/>
    <property type="evidence" value="ECO:0007669"/>
    <property type="project" value="UniProtKB-KW"/>
</dbReference>